<evidence type="ECO:0000313" key="13">
    <source>
        <dbReference type="Proteomes" id="UP000494040"/>
    </source>
</evidence>
<organism evidence="12 13">
    <name type="scientific">Cimex lectularius</name>
    <name type="common">Bed bug</name>
    <name type="synonym">Acanthia lectularia</name>
    <dbReference type="NCBI Taxonomy" id="79782"/>
    <lineage>
        <taxon>Eukaryota</taxon>
        <taxon>Metazoa</taxon>
        <taxon>Ecdysozoa</taxon>
        <taxon>Arthropoda</taxon>
        <taxon>Hexapoda</taxon>
        <taxon>Insecta</taxon>
        <taxon>Pterygota</taxon>
        <taxon>Neoptera</taxon>
        <taxon>Paraneoptera</taxon>
        <taxon>Hemiptera</taxon>
        <taxon>Heteroptera</taxon>
        <taxon>Panheteroptera</taxon>
        <taxon>Cimicomorpha</taxon>
        <taxon>Cimicidae</taxon>
        <taxon>Cimex</taxon>
    </lineage>
</organism>
<proteinExistence type="inferred from homology"/>
<evidence type="ECO:0000256" key="3">
    <source>
        <dbReference type="ARBA" id="ARBA00022670"/>
    </source>
</evidence>
<feature type="binding site" evidence="10">
    <location>
        <begin position="226"/>
        <end position="229"/>
    </location>
    <ligand>
        <name>substrate</name>
    </ligand>
</feature>
<dbReference type="AlphaFoldDB" id="A0A8I6REU5"/>
<dbReference type="GO" id="GO:0033345">
    <property type="term" value="P:L-asparagine catabolic process via L-aspartate"/>
    <property type="evidence" value="ECO:0007669"/>
    <property type="project" value="TreeGrafter"/>
</dbReference>
<comment type="function">
    <text evidence="7">Has both L-asparaginase and beta-aspartyl peptidase activity. Does not have aspartylglucosaminidase activity and is inactive toward GlcNAc-L-Asn. Likewise, has no activity toward glutamine.</text>
</comment>
<feature type="active site" description="Nucleophile" evidence="9">
    <location>
        <position position="198"/>
    </location>
</feature>
<comment type="similarity">
    <text evidence="2">Belongs to the Ntn-hydrolase family.</text>
</comment>
<evidence type="ECO:0000256" key="9">
    <source>
        <dbReference type="PIRSR" id="PIRSR600246-1"/>
    </source>
</evidence>
<feature type="binding site" evidence="10">
    <location>
        <begin position="249"/>
        <end position="252"/>
    </location>
    <ligand>
        <name>substrate</name>
    </ligand>
</feature>
<keyword evidence="13" id="KW-1185">Reference proteome</keyword>
<dbReference type="InterPro" id="IPR000246">
    <property type="entry name" value="Peptidase_T2"/>
</dbReference>
<comment type="catalytic activity">
    <reaction evidence="6">
        <text>L-asparagine + H2O = L-aspartate + NH4(+)</text>
        <dbReference type="Rhea" id="RHEA:21016"/>
        <dbReference type="ChEBI" id="CHEBI:15377"/>
        <dbReference type="ChEBI" id="CHEBI:28938"/>
        <dbReference type="ChEBI" id="CHEBI:29991"/>
        <dbReference type="ChEBI" id="CHEBI:58048"/>
        <dbReference type="EC" id="3.5.1.1"/>
    </reaction>
</comment>
<name>A0A8I6REU5_CIMLE</name>
<comment type="subunit">
    <text evidence="8">Heterodimer of an alpha and beta chain produced by autocleavage.</text>
</comment>
<evidence type="ECO:0000256" key="8">
    <source>
        <dbReference type="ARBA" id="ARBA00061780"/>
    </source>
</evidence>
<dbReference type="InterPro" id="IPR033844">
    <property type="entry name" value="ASRGL1_meta"/>
</dbReference>
<dbReference type="GO" id="GO:0004067">
    <property type="term" value="F:asparaginase activity"/>
    <property type="evidence" value="ECO:0007669"/>
    <property type="project" value="UniProtKB-EC"/>
</dbReference>
<dbReference type="GO" id="GO:0005737">
    <property type="term" value="C:cytoplasm"/>
    <property type="evidence" value="ECO:0007669"/>
    <property type="project" value="TreeGrafter"/>
</dbReference>
<evidence type="ECO:0000256" key="1">
    <source>
        <dbReference type="ARBA" id="ARBA00000306"/>
    </source>
</evidence>
<sequence length="337" mass="35715">MEQEEKPGKGSEVKNLQNMQELTLPGGLPMLVVHGGAGDIPTSRIQPKLDGVKKSALAGYEVLKKTNNVFDAIEAAIHVMEDDEAFNAGRGSVLNLAGEVEMEALIIEGKHFNAGAVTLVKNIAHPISLARMVLEKTPHRFLGGAGLEEFIVKNKIPRVNDSYLITETAKRALENFKNMDSQVPTKTEIGPDEGGVGTVGCVAVDTNGHVASGTSTGGITGKYKGRIGDTPIIGSGGYSDDDIGAVSTTGHGESIMPYNLAHRILTEIASGNSAQKATQVSCENMTNRFKNTAGAITVSNKGDVGVGFTSKRMAWAYVHNGEVHYGIDHGQHLVEKI</sequence>
<dbReference type="KEGG" id="clec:106664021"/>
<keyword evidence="3" id="KW-0645">Protease</keyword>
<accession>A0A8I6REU5</accession>
<keyword evidence="4" id="KW-0378">Hydrolase</keyword>
<evidence type="ECO:0000256" key="5">
    <source>
        <dbReference type="ARBA" id="ARBA00022813"/>
    </source>
</evidence>
<dbReference type="EnsemblMetazoa" id="XM_014389372.2">
    <property type="protein sequence ID" value="XP_014244858.1"/>
    <property type="gene ID" value="LOC106664021"/>
</dbReference>
<protein>
    <submittedName>
        <fullName evidence="12">Uncharacterized protein</fullName>
    </submittedName>
</protein>
<feature type="site" description="Cleavage; by autolysis" evidence="11">
    <location>
        <begin position="197"/>
        <end position="198"/>
    </location>
</feature>
<dbReference type="GO" id="GO:0008798">
    <property type="term" value="F:beta-aspartyl-peptidase activity"/>
    <property type="evidence" value="ECO:0007669"/>
    <property type="project" value="UniProtKB-EC"/>
</dbReference>
<dbReference type="GO" id="GO:0006508">
    <property type="term" value="P:proteolysis"/>
    <property type="evidence" value="ECO:0007669"/>
    <property type="project" value="UniProtKB-KW"/>
</dbReference>
<reference evidence="12" key="1">
    <citation type="submission" date="2022-01" db="UniProtKB">
        <authorList>
            <consortium name="EnsemblMetazoa"/>
        </authorList>
    </citation>
    <scope>IDENTIFICATION</scope>
</reference>
<dbReference type="Proteomes" id="UP000494040">
    <property type="component" value="Unassembled WGS sequence"/>
</dbReference>
<dbReference type="CDD" id="cd04702">
    <property type="entry name" value="ASRGL1_like"/>
    <property type="match status" value="1"/>
</dbReference>
<dbReference type="FunFam" id="3.60.20.30:FF:000001">
    <property type="entry name" value="Isoaspartyl peptidase/L-asparaginase"/>
    <property type="match status" value="1"/>
</dbReference>
<evidence type="ECO:0000256" key="10">
    <source>
        <dbReference type="PIRSR" id="PIRSR600246-2"/>
    </source>
</evidence>
<evidence type="ECO:0000256" key="7">
    <source>
        <dbReference type="ARBA" id="ARBA00054922"/>
    </source>
</evidence>
<dbReference type="Gene3D" id="3.60.20.30">
    <property type="entry name" value="(Glycosyl)asparaginase"/>
    <property type="match status" value="1"/>
</dbReference>
<dbReference type="Pfam" id="PF01112">
    <property type="entry name" value="Asparaginase_2"/>
    <property type="match status" value="1"/>
</dbReference>
<dbReference type="PANTHER" id="PTHR10188:SF41">
    <property type="entry name" value="ISOASPARTYL PEPTIDASE_L-ASPARAGINASE"/>
    <property type="match status" value="1"/>
</dbReference>
<dbReference type="PANTHER" id="PTHR10188">
    <property type="entry name" value="L-ASPARAGINASE"/>
    <property type="match status" value="1"/>
</dbReference>
<dbReference type="SUPFAM" id="SSF56235">
    <property type="entry name" value="N-terminal nucleophile aminohydrolases (Ntn hydrolases)"/>
    <property type="match status" value="1"/>
</dbReference>
<dbReference type="InterPro" id="IPR029055">
    <property type="entry name" value="Ntn_hydrolases_N"/>
</dbReference>
<dbReference type="OrthoDB" id="2262349at2759"/>
<keyword evidence="5" id="KW-0068">Autocatalytic cleavage</keyword>
<evidence type="ECO:0000256" key="6">
    <source>
        <dbReference type="ARBA" id="ARBA00049366"/>
    </source>
</evidence>
<evidence type="ECO:0000256" key="4">
    <source>
        <dbReference type="ARBA" id="ARBA00022801"/>
    </source>
</evidence>
<comment type="catalytic activity">
    <reaction evidence="1">
        <text>Cleavage of a beta-linked Asp residue from the N-terminus of a polypeptide.</text>
        <dbReference type="EC" id="3.4.19.5"/>
    </reaction>
</comment>
<evidence type="ECO:0000256" key="11">
    <source>
        <dbReference type="PIRSR" id="PIRSR600246-3"/>
    </source>
</evidence>
<evidence type="ECO:0000256" key="2">
    <source>
        <dbReference type="ARBA" id="ARBA00010872"/>
    </source>
</evidence>
<dbReference type="GeneID" id="106664021"/>
<evidence type="ECO:0000313" key="12">
    <source>
        <dbReference type="EnsemblMetazoa" id="XP_014244858.1"/>
    </source>
</evidence>
<dbReference type="RefSeq" id="XP_014244858.1">
    <property type="nucleotide sequence ID" value="XM_014389372.2"/>
</dbReference>